<evidence type="ECO:0000313" key="3">
    <source>
        <dbReference type="Proteomes" id="UP000799444"/>
    </source>
</evidence>
<dbReference type="AlphaFoldDB" id="A0A9P4RB37"/>
<reference evidence="2" key="1">
    <citation type="journal article" date="2020" name="Stud. Mycol.">
        <title>101 Dothideomycetes genomes: a test case for predicting lifestyles and emergence of pathogens.</title>
        <authorList>
            <person name="Haridas S."/>
            <person name="Albert R."/>
            <person name="Binder M."/>
            <person name="Bloem J."/>
            <person name="Labutti K."/>
            <person name="Salamov A."/>
            <person name="Andreopoulos B."/>
            <person name="Baker S."/>
            <person name="Barry K."/>
            <person name="Bills G."/>
            <person name="Bluhm B."/>
            <person name="Cannon C."/>
            <person name="Castanera R."/>
            <person name="Culley D."/>
            <person name="Daum C."/>
            <person name="Ezra D."/>
            <person name="Gonzalez J."/>
            <person name="Henrissat B."/>
            <person name="Kuo A."/>
            <person name="Liang C."/>
            <person name="Lipzen A."/>
            <person name="Lutzoni F."/>
            <person name="Magnuson J."/>
            <person name="Mondo S."/>
            <person name="Nolan M."/>
            <person name="Ohm R."/>
            <person name="Pangilinan J."/>
            <person name="Park H.-J."/>
            <person name="Ramirez L."/>
            <person name="Alfaro M."/>
            <person name="Sun H."/>
            <person name="Tritt A."/>
            <person name="Yoshinaga Y."/>
            <person name="Zwiers L.-H."/>
            <person name="Turgeon B."/>
            <person name="Goodwin S."/>
            <person name="Spatafora J."/>
            <person name="Crous P."/>
            <person name="Grigoriev I."/>
        </authorList>
    </citation>
    <scope>NUCLEOTIDE SEQUENCE</scope>
    <source>
        <strain evidence="2">CBS 125425</strain>
    </source>
</reference>
<dbReference type="OrthoDB" id="5125733at2759"/>
<name>A0A9P4RB37_9PLEO</name>
<feature type="domain" description="Heterokaryon incompatibility" evidence="1">
    <location>
        <begin position="54"/>
        <end position="204"/>
    </location>
</feature>
<evidence type="ECO:0000313" key="2">
    <source>
        <dbReference type="EMBL" id="KAF2740107.1"/>
    </source>
</evidence>
<dbReference type="PANTHER" id="PTHR33112">
    <property type="entry name" value="DOMAIN PROTEIN, PUTATIVE-RELATED"/>
    <property type="match status" value="1"/>
</dbReference>
<accession>A0A9P4RB37</accession>
<dbReference type="PANTHER" id="PTHR33112:SF16">
    <property type="entry name" value="HETEROKARYON INCOMPATIBILITY DOMAIN-CONTAINING PROTEIN"/>
    <property type="match status" value="1"/>
</dbReference>
<protein>
    <submittedName>
        <fullName evidence="2">HET-domain-containing protein</fullName>
    </submittedName>
</protein>
<evidence type="ECO:0000259" key="1">
    <source>
        <dbReference type="Pfam" id="PF06985"/>
    </source>
</evidence>
<dbReference type="Pfam" id="PF06985">
    <property type="entry name" value="HET"/>
    <property type="match status" value="1"/>
</dbReference>
<gene>
    <name evidence="2" type="ORF">EJ04DRAFT_482813</name>
</gene>
<proteinExistence type="predicted"/>
<organism evidence="2 3">
    <name type="scientific">Polyplosphaeria fusca</name>
    <dbReference type="NCBI Taxonomy" id="682080"/>
    <lineage>
        <taxon>Eukaryota</taxon>
        <taxon>Fungi</taxon>
        <taxon>Dikarya</taxon>
        <taxon>Ascomycota</taxon>
        <taxon>Pezizomycotina</taxon>
        <taxon>Dothideomycetes</taxon>
        <taxon>Pleosporomycetidae</taxon>
        <taxon>Pleosporales</taxon>
        <taxon>Tetraplosphaeriaceae</taxon>
        <taxon>Polyplosphaeria</taxon>
    </lineage>
</organism>
<comment type="caution">
    <text evidence="2">The sequence shown here is derived from an EMBL/GenBank/DDBJ whole genome shotgun (WGS) entry which is preliminary data.</text>
</comment>
<dbReference type="Proteomes" id="UP000799444">
    <property type="component" value="Unassembled WGS sequence"/>
</dbReference>
<sequence>MRECLTNHSQCSRPSSGWLPTRVIDVGSRDGSVDPRLIITADVQFECTQEEQRYVSLSHCWGKEHIITTTMANIEDRKSVIRLNELPQTFQDAILITRSLGERFLWIDSLCIIQDAIEDWRSESVQMCTIYQRAVVTIMAAHANGGGQGCFVSRDGLAQTPFRMKFKNADQEIMATACFLPLSRMSADVSYPRPLFSRAWVLQEQAISRARLIYFGEQVYWECQSARGSERNPDGGTILSGLTNFTKATVAADDPFAGEEPKDAQEFMENMHQQWCVLVENYMQRGITKTSDRLIAVDGLAQ</sequence>
<dbReference type="InterPro" id="IPR010730">
    <property type="entry name" value="HET"/>
</dbReference>
<keyword evidence="3" id="KW-1185">Reference proteome</keyword>
<dbReference type="EMBL" id="ML996101">
    <property type="protein sequence ID" value="KAF2740107.1"/>
    <property type="molecule type" value="Genomic_DNA"/>
</dbReference>
<feature type="non-terminal residue" evidence="2">
    <location>
        <position position="302"/>
    </location>
</feature>